<sequence>MKPLLRKNLLFLSSSSSPRVLLTRFQACELSSSPHQWREEEESSRNVRVSVWWDFKNCNVPTGFDASKVAPAIMDAVRANGIKGPLTITAFGDVHSLSKANQEALAYTGIRFTHVFNDGRNSSDILVDLMFWVSQNPPPAHLFLISGNSDFAGILHRLRMNNYNILLATPEKAPGVLGSAATMAWHWSSLLKGEYLTGKHFNHPPDGPFGSWYGSYKSPLDKPFAAEQSTTLPNVETCEPSSELKLGSVPKSIVRQVRHILSSHPKGISIIDLRAELVKCDVQLDKNLYGYKKFSTFLLSMPNVRLKHLRNGNFQVRLAPSASPEPFESRVVPSTTSAVKNEESGYAVTPKPNGEDKNKAGDVDETSSIASFCERSMDDDLKSFQPVPSQGKPIEEYVDGKSSFVERHVHPPNELQKSSAASDSVVDVANAQQSEFQLPPKDNKVSKAKMGSLKMTSQKPSDSDIVRSDSKDASHKILEKHTTLGDNSAGKDHTLVENNAIANYESENFKAKNKYESPTGKDVVEVFGSSYSSPTDDSLVDKRPGGSAETYSRSPTFFGWIRSWWPSWKSNTKYDDSASHQEKVVSHVEDSKLFEPDQTVSHFEEPKLSELDQNASHSGKPELFSSVSFWDDMESFVFTPKGSLLFSQSKSREDMAHKLQNGGPLALRSLTQKDILQLVELLIAEKKWLEENPSRAYPFRLTQPPQKSSLMGQSHGANGLRSLFLSGTSQPNFQNTFEHDVEKHNQATSHTGVSASTTQTKYTERSRNDILEDCQKLVDVILREHPEGYNIRTFRRHFVDCYGYRLDIQKLGYQKLTSLLQIMPGVKVESTYIFPHVPDACASDLETSTLKTQVTNDSCVASNSDSELSESSPKDDNMESPWEELGPVSVNNSNQKDLESKLSQKAIELDTSKHPDYEPAVSDDDSSESEGDSSCLTQPKEQGKTKCNEQDSSFWQIMDLWNSSKEGENSVKKSDKVNVLGNCLIDILNSSTESTSDTQSKIPSGNYREKQRSPKNYSFVADPVIPNKDKLFDGILDDSKKAHESKRQN</sequence>
<feature type="domain" description="HTH OST-type" evidence="2">
    <location>
        <begin position="770"/>
        <end position="844"/>
    </location>
</feature>
<dbReference type="PANTHER" id="PTHR14379:SF6">
    <property type="entry name" value="EMB|CAB71880.1"/>
    <property type="match status" value="1"/>
</dbReference>
<dbReference type="CDD" id="cd08824">
    <property type="entry name" value="LOTUS"/>
    <property type="match status" value="2"/>
</dbReference>
<dbReference type="InterPro" id="IPR021139">
    <property type="entry name" value="NYN"/>
</dbReference>
<dbReference type="InterPro" id="IPR025605">
    <property type="entry name" value="OST-HTH/LOTUS_dom"/>
</dbReference>
<comment type="caution">
    <text evidence="3">The sequence shown here is derived from an EMBL/GenBank/DDBJ whole genome shotgun (WGS) entry which is preliminary data.</text>
</comment>
<dbReference type="GO" id="GO:0010468">
    <property type="term" value="P:regulation of gene expression"/>
    <property type="evidence" value="ECO:0007669"/>
    <property type="project" value="InterPro"/>
</dbReference>
<dbReference type="Pfam" id="PF12872">
    <property type="entry name" value="OST-HTH"/>
    <property type="match status" value="2"/>
</dbReference>
<dbReference type="Pfam" id="PF01936">
    <property type="entry name" value="NYN"/>
    <property type="match status" value="1"/>
</dbReference>
<reference evidence="3 4" key="1">
    <citation type="submission" date="2024-01" db="EMBL/GenBank/DDBJ databases">
        <title>The genomes of 5 underutilized Papilionoideae crops provide insights into root nodulation and disease resistanc.</title>
        <authorList>
            <person name="Jiang F."/>
        </authorList>
    </citation>
    <scope>NUCLEOTIDE SEQUENCE [LARGE SCALE GENOMIC DNA]</scope>
    <source>
        <strain evidence="3">LVBAO_FW01</strain>
        <tissue evidence="3">Leaves</tissue>
    </source>
</reference>
<keyword evidence="4" id="KW-1185">Reference proteome</keyword>
<accession>A0AAN9L8D0</accession>
<feature type="region of interest" description="Disordered" evidence="1">
    <location>
        <begin position="433"/>
        <end position="473"/>
    </location>
</feature>
<evidence type="ECO:0000256" key="1">
    <source>
        <dbReference type="SAM" id="MobiDB-lite"/>
    </source>
</evidence>
<dbReference type="InterPro" id="IPR041966">
    <property type="entry name" value="LOTUS-like"/>
</dbReference>
<organism evidence="3 4">
    <name type="scientific">Canavalia gladiata</name>
    <name type="common">Sword bean</name>
    <name type="synonym">Dolichos gladiatus</name>
    <dbReference type="NCBI Taxonomy" id="3824"/>
    <lineage>
        <taxon>Eukaryota</taxon>
        <taxon>Viridiplantae</taxon>
        <taxon>Streptophyta</taxon>
        <taxon>Embryophyta</taxon>
        <taxon>Tracheophyta</taxon>
        <taxon>Spermatophyta</taxon>
        <taxon>Magnoliopsida</taxon>
        <taxon>eudicotyledons</taxon>
        <taxon>Gunneridae</taxon>
        <taxon>Pentapetalae</taxon>
        <taxon>rosids</taxon>
        <taxon>fabids</taxon>
        <taxon>Fabales</taxon>
        <taxon>Fabaceae</taxon>
        <taxon>Papilionoideae</taxon>
        <taxon>50 kb inversion clade</taxon>
        <taxon>NPAAA clade</taxon>
        <taxon>indigoferoid/millettioid clade</taxon>
        <taxon>Phaseoleae</taxon>
        <taxon>Canavalia</taxon>
    </lineage>
</organism>
<dbReference type="Gene3D" id="3.30.420.610">
    <property type="entry name" value="LOTUS domain-like"/>
    <property type="match status" value="2"/>
</dbReference>
<feature type="domain" description="HTH OST-type" evidence="2">
    <location>
        <begin position="249"/>
        <end position="320"/>
    </location>
</feature>
<feature type="region of interest" description="Disordered" evidence="1">
    <location>
        <begin position="909"/>
        <end position="949"/>
    </location>
</feature>
<proteinExistence type="predicted"/>
<feature type="region of interest" description="Disordered" evidence="1">
    <location>
        <begin position="856"/>
        <end position="894"/>
    </location>
</feature>
<feature type="compositionally biased region" description="Polar residues" evidence="1">
    <location>
        <begin position="990"/>
        <end position="1003"/>
    </location>
</feature>
<dbReference type="AlphaFoldDB" id="A0AAN9L8D0"/>
<feature type="compositionally biased region" description="Basic and acidic residues" evidence="1">
    <location>
        <begin position="461"/>
        <end position="473"/>
    </location>
</feature>
<dbReference type="InterPro" id="IPR024768">
    <property type="entry name" value="Marf1"/>
</dbReference>
<dbReference type="EMBL" id="JAYMYQ010000005">
    <property type="protein sequence ID" value="KAK7330596.1"/>
    <property type="molecule type" value="Genomic_DNA"/>
</dbReference>
<evidence type="ECO:0000313" key="3">
    <source>
        <dbReference type="EMBL" id="KAK7330596.1"/>
    </source>
</evidence>
<dbReference type="CDD" id="cd10910">
    <property type="entry name" value="PIN_limkain_b1_N_like"/>
    <property type="match status" value="1"/>
</dbReference>
<feature type="compositionally biased region" description="Basic and acidic residues" evidence="1">
    <location>
        <begin position="353"/>
        <end position="362"/>
    </location>
</feature>
<evidence type="ECO:0000313" key="4">
    <source>
        <dbReference type="Proteomes" id="UP001367508"/>
    </source>
</evidence>
<dbReference type="PANTHER" id="PTHR14379">
    <property type="entry name" value="LIMKAIN B LKAP"/>
    <property type="match status" value="1"/>
</dbReference>
<dbReference type="GO" id="GO:0005777">
    <property type="term" value="C:peroxisome"/>
    <property type="evidence" value="ECO:0007669"/>
    <property type="project" value="InterPro"/>
</dbReference>
<dbReference type="GO" id="GO:0004540">
    <property type="term" value="F:RNA nuclease activity"/>
    <property type="evidence" value="ECO:0007669"/>
    <property type="project" value="InterPro"/>
</dbReference>
<name>A0AAN9L8D0_CANGL</name>
<evidence type="ECO:0000259" key="2">
    <source>
        <dbReference type="PROSITE" id="PS51644"/>
    </source>
</evidence>
<protein>
    <recommendedName>
        <fullName evidence="2">HTH OST-type domain-containing protein</fullName>
    </recommendedName>
</protein>
<dbReference type="PROSITE" id="PS51644">
    <property type="entry name" value="HTH_OST"/>
    <property type="match status" value="2"/>
</dbReference>
<feature type="compositionally biased region" description="Low complexity" evidence="1">
    <location>
        <begin position="862"/>
        <end position="871"/>
    </location>
</feature>
<dbReference type="Proteomes" id="UP001367508">
    <property type="component" value="Unassembled WGS sequence"/>
</dbReference>
<feature type="compositionally biased region" description="Acidic residues" evidence="1">
    <location>
        <begin position="921"/>
        <end position="931"/>
    </location>
</feature>
<feature type="region of interest" description="Disordered" evidence="1">
    <location>
        <begin position="990"/>
        <end position="1022"/>
    </location>
</feature>
<feature type="region of interest" description="Disordered" evidence="1">
    <location>
        <begin position="325"/>
        <end position="364"/>
    </location>
</feature>
<gene>
    <name evidence="3" type="ORF">VNO77_24792</name>
</gene>